<dbReference type="InterPro" id="IPR013525">
    <property type="entry name" value="ABC2_TM"/>
</dbReference>
<comment type="caution">
    <text evidence="8">The sequence shown here is derived from an EMBL/GenBank/DDBJ whole genome shotgun (WGS) entry which is preliminary data.</text>
</comment>
<dbReference type="EMBL" id="JAQZSM010000004">
    <property type="protein sequence ID" value="MDD7970614.1"/>
    <property type="molecule type" value="Genomic_DNA"/>
</dbReference>
<dbReference type="InterPro" id="IPR051449">
    <property type="entry name" value="ABC-2_transporter_component"/>
</dbReference>
<proteinExistence type="predicted"/>
<evidence type="ECO:0000259" key="7">
    <source>
        <dbReference type="Pfam" id="PF12698"/>
    </source>
</evidence>
<keyword evidence="2" id="KW-1003">Cell membrane</keyword>
<reference evidence="8" key="1">
    <citation type="submission" date="2023-02" db="EMBL/GenBank/DDBJ databases">
        <title>Description of Roseinatronobacter alkalisoli sp. nov., an alkaliphilic bacerium isolated from soda soil.</title>
        <authorList>
            <person name="Wei W."/>
        </authorList>
    </citation>
    <scope>NUCLEOTIDE SEQUENCE</scope>
    <source>
        <strain evidence="8">HJB301</strain>
    </source>
</reference>
<name>A0ABT5T6D9_9RHOB</name>
<keyword evidence="4 6" id="KW-1133">Transmembrane helix</keyword>
<feature type="transmembrane region" description="Helical" evidence="6">
    <location>
        <begin position="294"/>
        <end position="313"/>
    </location>
</feature>
<comment type="subcellular location">
    <subcellularLocation>
        <location evidence="1">Cell membrane</location>
        <topology evidence="1">Multi-pass membrane protein</topology>
    </subcellularLocation>
</comment>
<keyword evidence="9" id="KW-1185">Reference proteome</keyword>
<keyword evidence="5 6" id="KW-0472">Membrane</keyword>
<dbReference type="PANTHER" id="PTHR30294">
    <property type="entry name" value="MEMBRANE COMPONENT OF ABC TRANSPORTER YHHJ-RELATED"/>
    <property type="match status" value="1"/>
</dbReference>
<evidence type="ECO:0000313" key="9">
    <source>
        <dbReference type="Proteomes" id="UP001431784"/>
    </source>
</evidence>
<sequence>MLAVMLREFRLILRRPALAGLVVVLPVLMLLVLTGIFRAGIPTGMALVVVDLDRSDLSRTITRMLDAAPELRVSEQALSLTEARALIVAGEARGAVYLPQGLERDIMRGARPEIVTFYDNQHMSAGSMVARGARNAIDTVLAGLRLSVRQGQGEAPVQAMVSLQPIPLQAHALFNPAFDYVHFLLAALVPTLLQIIAAAATAYAISLDFGPGRHPQVLARMAGGVLPAMLGKILPYTLIFLLILGLSDIALYGWLGVPLRGSLLLMATGAVLFVLSVQLIGALAFVMTRDMGRAASIIAVITAPAFGFMGLGFPREAMSQLAQGWGAVIPGTWYVQLRIDQSLRATPLDISLWSVVWLGCIAAVLGILVLIRLLRLRHQIEAAA</sequence>
<keyword evidence="3 6" id="KW-0812">Transmembrane</keyword>
<dbReference type="RefSeq" id="WP_274351274.1">
    <property type="nucleotide sequence ID" value="NZ_JAQZSM010000004.1"/>
</dbReference>
<gene>
    <name evidence="8" type="ORF">PUT78_05845</name>
</gene>
<protein>
    <submittedName>
        <fullName evidence="8">ABC transporter permease</fullName>
    </submittedName>
</protein>
<dbReference type="Pfam" id="PF12698">
    <property type="entry name" value="ABC2_membrane_3"/>
    <property type="match status" value="1"/>
</dbReference>
<feature type="transmembrane region" description="Helical" evidence="6">
    <location>
        <begin position="263"/>
        <end position="287"/>
    </location>
</feature>
<evidence type="ECO:0000256" key="5">
    <source>
        <dbReference type="ARBA" id="ARBA00023136"/>
    </source>
</evidence>
<evidence type="ECO:0000256" key="2">
    <source>
        <dbReference type="ARBA" id="ARBA00022475"/>
    </source>
</evidence>
<evidence type="ECO:0000313" key="8">
    <source>
        <dbReference type="EMBL" id="MDD7970614.1"/>
    </source>
</evidence>
<evidence type="ECO:0000256" key="1">
    <source>
        <dbReference type="ARBA" id="ARBA00004651"/>
    </source>
</evidence>
<evidence type="ECO:0000256" key="6">
    <source>
        <dbReference type="SAM" id="Phobius"/>
    </source>
</evidence>
<feature type="transmembrane region" description="Helical" evidence="6">
    <location>
        <begin position="350"/>
        <end position="371"/>
    </location>
</feature>
<feature type="transmembrane region" description="Helical" evidence="6">
    <location>
        <begin position="180"/>
        <end position="205"/>
    </location>
</feature>
<dbReference type="Gene3D" id="3.40.1710.10">
    <property type="entry name" value="abc type-2 transporter like domain"/>
    <property type="match status" value="1"/>
</dbReference>
<feature type="domain" description="ABC-2 type transporter transmembrane" evidence="7">
    <location>
        <begin position="22"/>
        <end position="371"/>
    </location>
</feature>
<accession>A0ABT5T6D9</accession>
<organism evidence="8 9">
    <name type="scientific">Roseinatronobacter alkalisoli</name>
    <dbReference type="NCBI Taxonomy" id="3028235"/>
    <lineage>
        <taxon>Bacteria</taxon>
        <taxon>Pseudomonadati</taxon>
        <taxon>Pseudomonadota</taxon>
        <taxon>Alphaproteobacteria</taxon>
        <taxon>Rhodobacterales</taxon>
        <taxon>Paracoccaceae</taxon>
        <taxon>Roseinatronobacter</taxon>
    </lineage>
</organism>
<evidence type="ECO:0000256" key="3">
    <source>
        <dbReference type="ARBA" id="ARBA00022692"/>
    </source>
</evidence>
<evidence type="ECO:0000256" key="4">
    <source>
        <dbReference type="ARBA" id="ARBA00022989"/>
    </source>
</evidence>
<dbReference type="PANTHER" id="PTHR30294:SF47">
    <property type="entry name" value="INNER MEMBRANE TRANSPORT PERMEASE YHHJ"/>
    <property type="match status" value="1"/>
</dbReference>
<dbReference type="Proteomes" id="UP001431784">
    <property type="component" value="Unassembled WGS sequence"/>
</dbReference>